<reference evidence="3 4" key="1">
    <citation type="submission" date="2019-04" db="EMBL/GenBank/DDBJ databases">
        <title>Friends and foes A comparative genomics studyof 23 Aspergillus species from section Flavi.</title>
        <authorList>
            <consortium name="DOE Joint Genome Institute"/>
            <person name="Kjaerbolling I."/>
            <person name="Vesth T."/>
            <person name="Frisvad J.C."/>
            <person name="Nybo J.L."/>
            <person name="Theobald S."/>
            <person name="Kildgaard S."/>
            <person name="Isbrandt T."/>
            <person name="Kuo A."/>
            <person name="Sato A."/>
            <person name="Lyhne E.K."/>
            <person name="Kogle M.E."/>
            <person name="Wiebenga A."/>
            <person name="Kun R.S."/>
            <person name="Lubbers R.J."/>
            <person name="Makela M.R."/>
            <person name="Barry K."/>
            <person name="Chovatia M."/>
            <person name="Clum A."/>
            <person name="Daum C."/>
            <person name="Haridas S."/>
            <person name="He G."/>
            <person name="LaButti K."/>
            <person name="Lipzen A."/>
            <person name="Mondo S."/>
            <person name="Riley R."/>
            <person name="Salamov A."/>
            <person name="Simmons B.A."/>
            <person name="Magnuson J.K."/>
            <person name="Henrissat B."/>
            <person name="Mortensen U.H."/>
            <person name="Larsen T.O."/>
            <person name="Devries R.P."/>
            <person name="Grigoriev I.V."/>
            <person name="Machida M."/>
            <person name="Baker S.E."/>
            <person name="Andersen M.R."/>
        </authorList>
    </citation>
    <scope>NUCLEOTIDE SEQUENCE [LARGE SCALE GENOMIC DNA]</scope>
    <source>
        <strain evidence="3 4">IBT 29228</strain>
    </source>
</reference>
<sequence>MKHGHDSGMKNEKLLGKSNSGTEDQRWCPDWLVNWIQTYLTALWNLRNLLVRRTAAEVAADIIDENLPNACSYTFVDPCAGAGGPIPAIEKALNAKYGFPVKCILADLRPCVKEWEAIQKKQESISFIEDPVDATKCAKVTPGRECRVFNIAFHHFDDESAQKILSSAMQSGDAFIVFEFLQRDLTTFLFWCLTTVSPLPLLHTPPQLQRFPWCIFAPFVSGLALIPLAIDGFVSMLRTRTPEEIKDLTGKPGCVSDEWTFKHGRSRIVGPWYLHWQLGYKPLSKEAKHD</sequence>
<keyword evidence="4" id="KW-1185">Reference proteome</keyword>
<evidence type="ECO:0000256" key="2">
    <source>
        <dbReference type="SAM" id="Phobius"/>
    </source>
</evidence>
<dbReference type="AlphaFoldDB" id="A0A5N7BNW5"/>
<evidence type="ECO:0008006" key="5">
    <source>
        <dbReference type="Google" id="ProtNLM"/>
    </source>
</evidence>
<evidence type="ECO:0000313" key="3">
    <source>
        <dbReference type="EMBL" id="KAE8383526.1"/>
    </source>
</evidence>
<feature type="compositionally biased region" description="Basic and acidic residues" evidence="1">
    <location>
        <begin position="1"/>
        <end position="15"/>
    </location>
</feature>
<keyword evidence="2" id="KW-0812">Transmembrane</keyword>
<keyword evidence="2" id="KW-1133">Transmembrane helix</keyword>
<feature type="region of interest" description="Disordered" evidence="1">
    <location>
        <begin position="1"/>
        <end position="23"/>
    </location>
</feature>
<evidence type="ECO:0000313" key="4">
    <source>
        <dbReference type="Proteomes" id="UP000326198"/>
    </source>
</evidence>
<dbReference type="Proteomes" id="UP000326198">
    <property type="component" value="Unassembled WGS sequence"/>
</dbReference>
<dbReference type="EMBL" id="ML736154">
    <property type="protein sequence ID" value="KAE8383526.1"/>
    <property type="molecule type" value="Genomic_DNA"/>
</dbReference>
<keyword evidence="2" id="KW-0472">Membrane</keyword>
<evidence type="ECO:0000256" key="1">
    <source>
        <dbReference type="SAM" id="MobiDB-lite"/>
    </source>
</evidence>
<name>A0A5N7BNW5_9EURO</name>
<protein>
    <recommendedName>
        <fullName evidence="5">S-adenosyl-L-methionine-dependent methyltransferase</fullName>
    </recommendedName>
</protein>
<accession>A0A5N7BNW5</accession>
<organism evidence="3 4">
    <name type="scientific">Aspergillus bertholletiae</name>
    <dbReference type="NCBI Taxonomy" id="1226010"/>
    <lineage>
        <taxon>Eukaryota</taxon>
        <taxon>Fungi</taxon>
        <taxon>Dikarya</taxon>
        <taxon>Ascomycota</taxon>
        <taxon>Pezizomycotina</taxon>
        <taxon>Eurotiomycetes</taxon>
        <taxon>Eurotiomycetidae</taxon>
        <taxon>Eurotiales</taxon>
        <taxon>Aspergillaceae</taxon>
        <taxon>Aspergillus</taxon>
        <taxon>Aspergillus subgen. Circumdati</taxon>
    </lineage>
</organism>
<proteinExistence type="predicted"/>
<gene>
    <name evidence="3" type="ORF">BDV26DRAFT_287369</name>
</gene>
<dbReference type="OrthoDB" id="2101715at2759"/>
<feature type="transmembrane region" description="Helical" evidence="2">
    <location>
        <begin position="210"/>
        <end position="230"/>
    </location>
</feature>